<gene>
    <name evidence="1" type="ORF">Vau01_078210</name>
</gene>
<reference evidence="1" key="1">
    <citation type="submission" date="2021-01" db="EMBL/GenBank/DDBJ databases">
        <title>Whole genome shotgun sequence of Virgisporangium aurantiacum NBRC 16421.</title>
        <authorList>
            <person name="Komaki H."/>
            <person name="Tamura T."/>
        </authorList>
    </citation>
    <scope>NUCLEOTIDE SEQUENCE</scope>
    <source>
        <strain evidence="1">NBRC 16421</strain>
    </source>
</reference>
<evidence type="ECO:0000313" key="1">
    <source>
        <dbReference type="EMBL" id="GIJ60305.1"/>
    </source>
</evidence>
<dbReference type="RefSeq" id="WP_204004396.1">
    <property type="nucleotide sequence ID" value="NZ_BOPG01000051.1"/>
</dbReference>
<dbReference type="Proteomes" id="UP000612585">
    <property type="component" value="Unassembled WGS sequence"/>
</dbReference>
<protein>
    <submittedName>
        <fullName evidence="1">Uncharacterized protein</fullName>
    </submittedName>
</protein>
<organism evidence="1 2">
    <name type="scientific">Virgisporangium aurantiacum</name>
    <dbReference type="NCBI Taxonomy" id="175570"/>
    <lineage>
        <taxon>Bacteria</taxon>
        <taxon>Bacillati</taxon>
        <taxon>Actinomycetota</taxon>
        <taxon>Actinomycetes</taxon>
        <taxon>Micromonosporales</taxon>
        <taxon>Micromonosporaceae</taxon>
        <taxon>Virgisporangium</taxon>
    </lineage>
</organism>
<proteinExistence type="predicted"/>
<name>A0A8J3ZES1_9ACTN</name>
<accession>A0A8J3ZES1</accession>
<comment type="caution">
    <text evidence="1">The sequence shown here is derived from an EMBL/GenBank/DDBJ whole genome shotgun (WGS) entry which is preliminary data.</text>
</comment>
<evidence type="ECO:0000313" key="2">
    <source>
        <dbReference type="Proteomes" id="UP000612585"/>
    </source>
</evidence>
<keyword evidence="2" id="KW-1185">Reference proteome</keyword>
<dbReference type="AlphaFoldDB" id="A0A8J3ZES1"/>
<dbReference type="EMBL" id="BOPG01000051">
    <property type="protein sequence ID" value="GIJ60305.1"/>
    <property type="molecule type" value="Genomic_DNA"/>
</dbReference>
<sequence>MDRPRPGELTRAALLDKLPEPALDLDDDAAAAGVRRYELRRSILTIAELDHGSEIRIVRAAADRLGRAAEAEEGV</sequence>